<dbReference type="RefSeq" id="WP_377353686.1">
    <property type="nucleotide sequence ID" value="NZ_JBHTLQ010000023.1"/>
</dbReference>
<feature type="region of interest" description="Disordered" evidence="1">
    <location>
        <begin position="1"/>
        <end position="57"/>
    </location>
</feature>
<proteinExistence type="predicted"/>
<organism evidence="2 3">
    <name type="scientific">Phenylobacterium conjunctum</name>
    <dbReference type="NCBI Taxonomy" id="1298959"/>
    <lineage>
        <taxon>Bacteria</taxon>
        <taxon>Pseudomonadati</taxon>
        <taxon>Pseudomonadota</taxon>
        <taxon>Alphaproteobacteria</taxon>
        <taxon>Caulobacterales</taxon>
        <taxon>Caulobacteraceae</taxon>
        <taxon>Phenylobacterium</taxon>
    </lineage>
</organism>
<dbReference type="Proteomes" id="UP001597216">
    <property type="component" value="Unassembled WGS sequence"/>
</dbReference>
<name>A0ABW3T6E4_9CAUL</name>
<dbReference type="EMBL" id="JBHTLQ010000023">
    <property type="protein sequence ID" value="MFD1191210.1"/>
    <property type="molecule type" value="Genomic_DNA"/>
</dbReference>
<gene>
    <name evidence="2" type="ORF">ACFQ27_11520</name>
</gene>
<evidence type="ECO:0000313" key="2">
    <source>
        <dbReference type="EMBL" id="MFD1191210.1"/>
    </source>
</evidence>
<keyword evidence="3" id="KW-1185">Reference proteome</keyword>
<reference evidence="3" key="1">
    <citation type="journal article" date="2019" name="Int. J. Syst. Evol. Microbiol.">
        <title>The Global Catalogue of Microorganisms (GCM) 10K type strain sequencing project: providing services to taxonomists for standard genome sequencing and annotation.</title>
        <authorList>
            <consortium name="The Broad Institute Genomics Platform"/>
            <consortium name="The Broad Institute Genome Sequencing Center for Infectious Disease"/>
            <person name="Wu L."/>
            <person name="Ma J."/>
        </authorList>
    </citation>
    <scope>NUCLEOTIDE SEQUENCE [LARGE SCALE GENOMIC DNA]</scope>
    <source>
        <strain evidence="3">CCUG 55074</strain>
    </source>
</reference>
<sequence>MSTPIDPIRRAQRARNARRAIDASSEEVFEPEDRNLPVPVGPVVSRPSPDRPQANASAFSAHLIGQEGQKRGLRGGPETLDSARSAYVRTEWSGAYDRRARRGGSTKTEI</sequence>
<accession>A0ABW3T6E4</accession>
<feature type="compositionally biased region" description="Low complexity" evidence="1">
    <location>
        <begin position="37"/>
        <end position="47"/>
    </location>
</feature>
<comment type="caution">
    <text evidence="2">The sequence shown here is derived from an EMBL/GenBank/DDBJ whole genome shotgun (WGS) entry which is preliminary data.</text>
</comment>
<evidence type="ECO:0000313" key="3">
    <source>
        <dbReference type="Proteomes" id="UP001597216"/>
    </source>
</evidence>
<protein>
    <submittedName>
        <fullName evidence="2">Uncharacterized protein</fullName>
    </submittedName>
</protein>
<evidence type="ECO:0000256" key="1">
    <source>
        <dbReference type="SAM" id="MobiDB-lite"/>
    </source>
</evidence>